<dbReference type="Gene3D" id="3.20.20.370">
    <property type="entry name" value="Glycoside hydrolase/deacetylase"/>
    <property type="match status" value="1"/>
</dbReference>
<dbReference type="Proteomes" id="UP001596044">
    <property type="component" value="Unassembled WGS sequence"/>
</dbReference>
<dbReference type="PANTHER" id="PTHR10587:SF137">
    <property type="entry name" value="4-DEOXY-4-FORMAMIDO-L-ARABINOSE-PHOSPHOUNDECAPRENOL DEFORMYLASE ARND-RELATED"/>
    <property type="match status" value="1"/>
</dbReference>
<dbReference type="RefSeq" id="WP_270881589.1">
    <property type="nucleotide sequence ID" value="NZ_JAQFVF010000055.1"/>
</dbReference>
<comment type="caution">
    <text evidence="2">The sequence shown here is derived from an EMBL/GenBank/DDBJ whole genome shotgun (WGS) entry which is preliminary data.</text>
</comment>
<dbReference type="InterPro" id="IPR050248">
    <property type="entry name" value="Polysacc_deacetylase_ArnD"/>
</dbReference>
<organism evidence="2 3">
    <name type="scientific">Paenibacillus aestuarii</name>
    <dbReference type="NCBI Taxonomy" id="516965"/>
    <lineage>
        <taxon>Bacteria</taxon>
        <taxon>Bacillati</taxon>
        <taxon>Bacillota</taxon>
        <taxon>Bacilli</taxon>
        <taxon>Bacillales</taxon>
        <taxon>Paenibacillaceae</taxon>
        <taxon>Paenibacillus</taxon>
    </lineage>
</organism>
<sequence length="248" mass="28171">MKPLAFTFLTIGAIYTLLPWVVTRILGIGVFRKGGELREIALTFDDGPNPEYTPQLLDLLRRHGVKATFFVLGAKAAQYPELIQRIHREGHQIGLHNYEHKSNWLMMPWSVLRQVRSSAAQIEAITGEQPTFYRPPWGIFNLFDLVLLKKEFTFVLWSVLAHDWRSRVGRNRLKSILQDRITDGSVVLLHDCGETVGADKDAPLHMLRALSSVLPELAARGFRCVRVDEMSGRAHSHADHDGRLSIRS</sequence>
<evidence type="ECO:0000313" key="3">
    <source>
        <dbReference type="Proteomes" id="UP001596044"/>
    </source>
</evidence>
<dbReference type="EMBL" id="JBHSMJ010000030">
    <property type="protein sequence ID" value="MFC5450941.1"/>
    <property type="molecule type" value="Genomic_DNA"/>
</dbReference>
<evidence type="ECO:0000313" key="2">
    <source>
        <dbReference type="EMBL" id="MFC5450941.1"/>
    </source>
</evidence>
<dbReference type="SUPFAM" id="SSF88713">
    <property type="entry name" value="Glycoside hydrolase/deacetylase"/>
    <property type="match status" value="1"/>
</dbReference>
<reference evidence="3" key="1">
    <citation type="journal article" date="2019" name="Int. J. Syst. Evol. Microbiol.">
        <title>The Global Catalogue of Microorganisms (GCM) 10K type strain sequencing project: providing services to taxonomists for standard genome sequencing and annotation.</title>
        <authorList>
            <consortium name="The Broad Institute Genomics Platform"/>
            <consortium name="The Broad Institute Genome Sequencing Center for Infectious Disease"/>
            <person name="Wu L."/>
            <person name="Ma J."/>
        </authorList>
    </citation>
    <scope>NUCLEOTIDE SEQUENCE [LARGE SCALE GENOMIC DNA]</scope>
    <source>
        <strain evidence="3">KACC 11904</strain>
    </source>
</reference>
<name>A0ABW0KDD8_9BACL</name>
<dbReference type="CDD" id="cd10959">
    <property type="entry name" value="CE4_NodB_like_3"/>
    <property type="match status" value="1"/>
</dbReference>
<dbReference type="InterPro" id="IPR011330">
    <property type="entry name" value="Glyco_hydro/deAcase_b/a-brl"/>
</dbReference>
<dbReference type="Pfam" id="PF01522">
    <property type="entry name" value="Polysacc_deac_1"/>
    <property type="match status" value="1"/>
</dbReference>
<accession>A0ABW0KDD8</accession>
<dbReference type="PANTHER" id="PTHR10587">
    <property type="entry name" value="GLYCOSYL TRANSFERASE-RELATED"/>
    <property type="match status" value="1"/>
</dbReference>
<gene>
    <name evidence="2" type="ORF">ACFPOG_22085</name>
</gene>
<proteinExistence type="predicted"/>
<dbReference type="InterPro" id="IPR002509">
    <property type="entry name" value="NODB_dom"/>
</dbReference>
<keyword evidence="3" id="KW-1185">Reference proteome</keyword>
<evidence type="ECO:0000259" key="1">
    <source>
        <dbReference type="PROSITE" id="PS51677"/>
    </source>
</evidence>
<protein>
    <submittedName>
        <fullName evidence="2">Polysaccharide deacetylase family protein</fullName>
    </submittedName>
</protein>
<dbReference type="PROSITE" id="PS51677">
    <property type="entry name" value="NODB"/>
    <property type="match status" value="1"/>
</dbReference>
<feature type="domain" description="NodB homology" evidence="1">
    <location>
        <begin position="38"/>
        <end position="225"/>
    </location>
</feature>